<evidence type="ECO:0000256" key="8">
    <source>
        <dbReference type="PIRSR" id="PIRSR605468-51"/>
    </source>
</evidence>
<name>A0A091I7N1_CALAN</name>
<dbReference type="InterPro" id="IPR051764">
    <property type="entry name" value="Avidin/Streptavidin-rel"/>
</dbReference>
<dbReference type="PANTHER" id="PTHR34399">
    <property type="entry name" value="AVIDIN-RELATED"/>
    <property type="match status" value="1"/>
</dbReference>
<keyword evidence="7 9" id="KW-0092">Biotin</keyword>
<gene>
    <name evidence="10" type="ORF">N300_14493</name>
</gene>
<evidence type="ECO:0000256" key="1">
    <source>
        <dbReference type="ARBA" id="ARBA00004613"/>
    </source>
</evidence>
<comment type="function">
    <text evidence="9">Forms a strong non-covalent specific complex with biotin.</text>
</comment>
<evidence type="ECO:0000256" key="5">
    <source>
        <dbReference type="ARBA" id="ARBA00023157"/>
    </source>
</evidence>
<keyword evidence="11" id="KW-1185">Reference proteome</keyword>
<dbReference type="EMBL" id="KL218307">
    <property type="protein sequence ID" value="KFP04237.1"/>
    <property type="molecule type" value="Genomic_DNA"/>
</dbReference>
<keyword evidence="5 8" id="KW-1015">Disulfide bond</keyword>
<dbReference type="InterPro" id="IPR005468">
    <property type="entry name" value="Avidin/str"/>
</dbReference>
<evidence type="ECO:0000256" key="7">
    <source>
        <dbReference type="ARBA" id="ARBA00023267"/>
    </source>
</evidence>
<dbReference type="GO" id="GO:0005576">
    <property type="term" value="C:extracellular region"/>
    <property type="evidence" value="ECO:0007669"/>
    <property type="project" value="UniProtKB-SubCell"/>
</dbReference>
<protein>
    <recommendedName>
        <fullName evidence="9">Avidin</fullName>
    </recommendedName>
</protein>
<comment type="subunit">
    <text evidence="9">Homotetramer.</text>
</comment>
<evidence type="ECO:0000256" key="9">
    <source>
        <dbReference type="RuleBase" id="RU369114"/>
    </source>
</evidence>
<comment type="similarity">
    <text evidence="2 9">Belongs to the avidin/streptavidin family.</text>
</comment>
<keyword evidence="3 9" id="KW-0964">Secreted</keyword>
<evidence type="ECO:0000256" key="6">
    <source>
        <dbReference type="ARBA" id="ARBA00023180"/>
    </source>
</evidence>
<reference evidence="10 11" key="1">
    <citation type="submission" date="2014-04" db="EMBL/GenBank/DDBJ databases">
        <title>Genome evolution of avian class.</title>
        <authorList>
            <person name="Zhang G."/>
            <person name="Li C."/>
        </authorList>
    </citation>
    <scope>NUCLEOTIDE SEQUENCE [LARGE SCALE GENOMIC DNA]</scope>
    <source>
        <strain evidence="10">BGI_N300</strain>
    </source>
</reference>
<feature type="disulfide bond" evidence="8">
    <location>
        <begin position="2"/>
        <end position="79"/>
    </location>
</feature>
<dbReference type="Pfam" id="PF01382">
    <property type="entry name" value="Avidin"/>
    <property type="match status" value="1"/>
</dbReference>
<comment type="subcellular location">
    <subcellularLocation>
        <location evidence="1 9">Secreted</location>
    </subcellularLocation>
</comment>
<dbReference type="Gene3D" id="2.40.128.30">
    <property type="entry name" value="Avidin-like"/>
    <property type="match status" value="1"/>
</dbReference>
<evidence type="ECO:0000256" key="3">
    <source>
        <dbReference type="ARBA" id="ARBA00022525"/>
    </source>
</evidence>
<evidence type="ECO:0000313" key="10">
    <source>
        <dbReference type="EMBL" id="KFP04237.1"/>
    </source>
</evidence>
<sequence>KCNLSGWWQNDLGSKMNLSTADSHGNFSGVYYTSVSSAQKPIEPSPLSGSQHLDEDECTFGFIVNWKFSDSIATFVGQCFSGDNGDEVLKTSWLLREKSNSLSSDWKATRIGNNTFTRV</sequence>
<keyword evidence="4 9" id="KW-0732">Signal</keyword>
<dbReference type="Proteomes" id="UP000054308">
    <property type="component" value="Unassembled WGS sequence"/>
</dbReference>
<dbReference type="PROSITE" id="PS51326">
    <property type="entry name" value="AVIDIN_2"/>
    <property type="match status" value="1"/>
</dbReference>
<feature type="non-terminal residue" evidence="10">
    <location>
        <position position="119"/>
    </location>
</feature>
<proteinExistence type="inferred from homology"/>
<accession>A0A091I7N1</accession>
<dbReference type="InterPro" id="IPR005469">
    <property type="entry name" value="Avidin"/>
</dbReference>
<evidence type="ECO:0000256" key="2">
    <source>
        <dbReference type="ARBA" id="ARBA00006297"/>
    </source>
</evidence>
<evidence type="ECO:0000313" key="11">
    <source>
        <dbReference type="Proteomes" id="UP000054308"/>
    </source>
</evidence>
<dbReference type="AlphaFoldDB" id="A0A091I7N1"/>
<dbReference type="InterPro" id="IPR036896">
    <property type="entry name" value="Avidin-like_sf"/>
</dbReference>
<evidence type="ECO:0000256" key="4">
    <source>
        <dbReference type="ARBA" id="ARBA00022729"/>
    </source>
</evidence>
<dbReference type="SUPFAM" id="SSF50876">
    <property type="entry name" value="Avidin/streptavidin"/>
    <property type="match status" value="1"/>
</dbReference>
<dbReference type="GO" id="GO:0009374">
    <property type="term" value="F:biotin binding"/>
    <property type="evidence" value="ECO:0007669"/>
    <property type="project" value="UniProtKB-UniRule"/>
</dbReference>
<dbReference type="PRINTS" id="PR00709">
    <property type="entry name" value="AVIDIN"/>
</dbReference>
<feature type="non-terminal residue" evidence="10">
    <location>
        <position position="1"/>
    </location>
</feature>
<organism evidence="10 11">
    <name type="scientific">Calypte anna</name>
    <name type="common">Anna's hummingbird</name>
    <name type="synonym">Archilochus anna</name>
    <dbReference type="NCBI Taxonomy" id="9244"/>
    <lineage>
        <taxon>Eukaryota</taxon>
        <taxon>Metazoa</taxon>
        <taxon>Chordata</taxon>
        <taxon>Craniata</taxon>
        <taxon>Vertebrata</taxon>
        <taxon>Euteleostomi</taxon>
        <taxon>Archelosauria</taxon>
        <taxon>Archosauria</taxon>
        <taxon>Dinosauria</taxon>
        <taxon>Saurischia</taxon>
        <taxon>Theropoda</taxon>
        <taxon>Coelurosauria</taxon>
        <taxon>Aves</taxon>
        <taxon>Neognathae</taxon>
        <taxon>Neoaves</taxon>
        <taxon>Strisores</taxon>
        <taxon>Apodiformes</taxon>
        <taxon>Trochilidae</taxon>
        <taxon>Calypte</taxon>
    </lineage>
</organism>
<dbReference type="PANTHER" id="PTHR34399:SF3">
    <property type="entry name" value="AVID PROTEIN-RELATED"/>
    <property type="match status" value="1"/>
</dbReference>
<keyword evidence="6 9" id="KW-0325">Glycoprotein</keyword>